<name>A0ABQ8STU7_PERAM</name>
<evidence type="ECO:0000313" key="2">
    <source>
        <dbReference type="Proteomes" id="UP001148838"/>
    </source>
</evidence>
<comment type="caution">
    <text evidence="1">The sequence shown here is derived from an EMBL/GenBank/DDBJ whole genome shotgun (WGS) entry which is preliminary data.</text>
</comment>
<dbReference type="Proteomes" id="UP001148838">
    <property type="component" value="Unassembled WGS sequence"/>
</dbReference>
<dbReference type="EMBL" id="JAJSOF020000021">
    <property type="protein sequence ID" value="KAJ4437604.1"/>
    <property type="molecule type" value="Genomic_DNA"/>
</dbReference>
<accession>A0ABQ8STU7</accession>
<keyword evidence="2" id="KW-1185">Reference proteome</keyword>
<sequence length="113" mass="13588">MIVNDKKKHTDEGFLKEDNKKFEKVDSFVYLGSLMNNTNEIKEDINMRIKPVLTYEANTSTWVLCVGNMARFRVFERKILRKFYGPTNENGDWRIRYDRELYQLYDFSDIITD</sequence>
<reference evidence="1 2" key="1">
    <citation type="journal article" date="2022" name="Allergy">
        <title>Genome assembly and annotation of Periplaneta americana reveal a comprehensive cockroach allergen profile.</title>
        <authorList>
            <person name="Wang L."/>
            <person name="Xiong Q."/>
            <person name="Saelim N."/>
            <person name="Wang L."/>
            <person name="Nong W."/>
            <person name="Wan A.T."/>
            <person name="Shi M."/>
            <person name="Liu X."/>
            <person name="Cao Q."/>
            <person name="Hui J.H.L."/>
            <person name="Sookrung N."/>
            <person name="Leung T.F."/>
            <person name="Tungtrongchitr A."/>
            <person name="Tsui S.K.W."/>
        </authorList>
    </citation>
    <scope>NUCLEOTIDE SEQUENCE [LARGE SCALE GENOMIC DNA]</scope>
    <source>
        <strain evidence="1">PWHHKU_190912</strain>
    </source>
</reference>
<evidence type="ECO:0000313" key="1">
    <source>
        <dbReference type="EMBL" id="KAJ4437604.1"/>
    </source>
</evidence>
<organism evidence="1 2">
    <name type="scientific">Periplaneta americana</name>
    <name type="common">American cockroach</name>
    <name type="synonym">Blatta americana</name>
    <dbReference type="NCBI Taxonomy" id="6978"/>
    <lineage>
        <taxon>Eukaryota</taxon>
        <taxon>Metazoa</taxon>
        <taxon>Ecdysozoa</taxon>
        <taxon>Arthropoda</taxon>
        <taxon>Hexapoda</taxon>
        <taxon>Insecta</taxon>
        <taxon>Pterygota</taxon>
        <taxon>Neoptera</taxon>
        <taxon>Polyneoptera</taxon>
        <taxon>Dictyoptera</taxon>
        <taxon>Blattodea</taxon>
        <taxon>Blattoidea</taxon>
        <taxon>Blattidae</taxon>
        <taxon>Blattinae</taxon>
        <taxon>Periplaneta</taxon>
    </lineage>
</organism>
<protein>
    <submittedName>
        <fullName evidence="1">Uncharacterized protein</fullName>
    </submittedName>
</protein>
<gene>
    <name evidence="1" type="ORF">ANN_17749</name>
</gene>
<proteinExistence type="predicted"/>